<feature type="active site" evidence="1">
    <location>
        <position position="20"/>
    </location>
</feature>
<gene>
    <name evidence="4" type="ORF">ENT82_04065</name>
</gene>
<feature type="domain" description="Acylphosphatase-like" evidence="3">
    <location>
        <begin position="5"/>
        <end position="92"/>
    </location>
</feature>
<sequence length="92" mass="10469">MARVAYRLRVYGKVQGVFYRASMKEVADRLGVDGYVRNMDDGTVEAVVAGEEEAVRKILEWCRRGPPLASVTRVETEEISPESVEKGFRIRY</sequence>
<evidence type="ECO:0000256" key="2">
    <source>
        <dbReference type="RuleBase" id="RU004168"/>
    </source>
</evidence>
<dbReference type="PANTHER" id="PTHR47268:SF4">
    <property type="entry name" value="ACYLPHOSPHATASE"/>
    <property type="match status" value="1"/>
</dbReference>
<dbReference type="PRINTS" id="PR00112">
    <property type="entry name" value="ACYLPHPHTASE"/>
</dbReference>
<dbReference type="Pfam" id="PF00708">
    <property type="entry name" value="Acylphosphatase"/>
    <property type="match status" value="1"/>
</dbReference>
<dbReference type="InterPro" id="IPR020456">
    <property type="entry name" value="Acylphosphatase"/>
</dbReference>
<dbReference type="InterPro" id="IPR017968">
    <property type="entry name" value="Acylphosphatase_CS"/>
</dbReference>
<comment type="catalytic activity">
    <reaction evidence="1">
        <text>an acyl phosphate + H2O = a carboxylate + phosphate + H(+)</text>
        <dbReference type="Rhea" id="RHEA:14965"/>
        <dbReference type="ChEBI" id="CHEBI:15377"/>
        <dbReference type="ChEBI" id="CHEBI:15378"/>
        <dbReference type="ChEBI" id="CHEBI:29067"/>
        <dbReference type="ChEBI" id="CHEBI:43474"/>
        <dbReference type="ChEBI" id="CHEBI:59918"/>
        <dbReference type="EC" id="3.6.1.7"/>
    </reaction>
</comment>
<dbReference type="PROSITE" id="PS00151">
    <property type="entry name" value="ACYLPHOSPHATASE_2"/>
    <property type="match status" value="1"/>
</dbReference>
<dbReference type="Gene3D" id="3.30.70.100">
    <property type="match status" value="1"/>
</dbReference>
<keyword evidence="1" id="KW-0378">Hydrolase</keyword>
<organism evidence="4">
    <name type="scientific">Caldiarchaeum subterraneum</name>
    <dbReference type="NCBI Taxonomy" id="311458"/>
    <lineage>
        <taxon>Archaea</taxon>
        <taxon>Nitrososphaerota</taxon>
        <taxon>Candidatus Caldarchaeales</taxon>
        <taxon>Candidatus Caldarchaeaceae</taxon>
        <taxon>Candidatus Caldarchaeum</taxon>
    </lineage>
</organism>
<evidence type="ECO:0000256" key="1">
    <source>
        <dbReference type="PROSITE-ProRule" id="PRU00520"/>
    </source>
</evidence>
<dbReference type="PANTHER" id="PTHR47268">
    <property type="entry name" value="ACYLPHOSPHATASE"/>
    <property type="match status" value="1"/>
</dbReference>
<proteinExistence type="inferred from homology"/>
<dbReference type="EMBL" id="DTAD01000038">
    <property type="protein sequence ID" value="HGN90287.1"/>
    <property type="molecule type" value="Genomic_DNA"/>
</dbReference>
<dbReference type="InterPro" id="IPR036046">
    <property type="entry name" value="Acylphosphatase-like_dom_sf"/>
</dbReference>
<dbReference type="InterPro" id="IPR001792">
    <property type="entry name" value="Acylphosphatase-like_dom"/>
</dbReference>
<dbReference type="PROSITE" id="PS51160">
    <property type="entry name" value="ACYLPHOSPHATASE_3"/>
    <property type="match status" value="1"/>
</dbReference>
<protein>
    <recommendedName>
        <fullName evidence="1">acylphosphatase</fullName>
        <ecNumber evidence="1">3.6.1.7</ecNumber>
    </recommendedName>
</protein>
<comment type="caution">
    <text evidence="4">The sequence shown here is derived from an EMBL/GenBank/DDBJ whole genome shotgun (WGS) entry which is preliminary data.</text>
</comment>
<feature type="active site" evidence="1">
    <location>
        <position position="38"/>
    </location>
</feature>
<dbReference type="EC" id="3.6.1.7" evidence="1"/>
<dbReference type="SUPFAM" id="SSF54975">
    <property type="entry name" value="Acylphosphatase/BLUF domain-like"/>
    <property type="match status" value="1"/>
</dbReference>
<evidence type="ECO:0000259" key="3">
    <source>
        <dbReference type="PROSITE" id="PS51160"/>
    </source>
</evidence>
<evidence type="ECO:0000313" key="4">
    <source>
        <dbReference type="EMBL" id="HGN90287.1"/>
    </source>
</evidence>
<dbReference type="AlphaFoldDB" id="A0A7C4I3D2"/>
<comment type="similarity">
    <text evidence="2">Belongs to the acylphosphatase family.</text>
</comment>
<reference evidence="4" key="1">
    <citation type="journal article" date="2020" name="mSystems">
        <title>Genome- and Community-Level Interaction Insights into Carbon Utilization and Element Cycling Functions of Hydrothermarchaeota in Hydrothermal Sediment.</title>
        <authorList>
            <person name="Zhou Z."/>
            <person name="Liu Y."/>
            <person name="Xu W."/>
            <person name="Pan J."/>
            <person name="Luo Z.H."/>
            <person name="Li M."/>
        </authorList>
    </citation>
    <scope>NUCLEOTIDE SEQUENCE [LARGE SCALE GENOMIC DNA]</scope>
    <source>
        <strain evidence="4">SpSt-613</strain>
    </source>
</reference>
<accession>A0A7C4I3D2</accession>
<name>A0A7C4I3D2_CALS0</name>
<dbReference type="GO" id="GO:0003998">
    <property type="term" value="F:acylphosphatase activity"/>
    <property type="evidence" value="ECO:0007669"/>
    <property type="project" value="UniProtKB-EC"/>
</dbReference>